<dbReference type="Gene3D" id="1.10.10.60">
    <property type="entry name" value="Homeodomain-like"/>
    <property type="match status" value="2"/>
</dbReference>
<feature type="transmembrane region" description="Helical" evidence="9">
    <location>
        <begin position="173"/>
        <end position="193"/>
    </location>
</feature>
<keyword evidence="5" id="KW-0805">Transcription regulation</keyword>
<feature type="transmembrane region" description="Helical" evidence="9">
    <location>
        <begin position="736"/>
        <end position="763"/>
    </location>
</feature>
<organism evidence="11 12">
    <name type="scientific">Mucilaginibacter angelicae</name>
    <dbReference type="NCBI Taxonomy" id="869718"/>
    <lineage>
        <taxon>Bacteria</taxon>
        <taxon>Pseudomonadati</taxon>
        <taxon>Bacteroidota</taxon>
        <taxon>Sphingobacteriia</taxon>
        <taxon>Sphingobacteriales</taxon>
        <taxon>Sphingobacteriaceae</taxon>
        <taxon>Mucilaginibacter</taxon>
    </lineage>
</organism>
<evidence type="ECO:0000313" key="11">
    <source>
        <dbReference type="EMBL" id="MFC0514612.1"/>
    </source>
</evidence>
<protein>
    <submittedName>
        <fullName evidence="11">FtsX-like permease family protein</fullName>
    </submittedName>
</protein>
<feature type="transmembrane region" description="Helical" evidence="9">
    <location>
        <begin position="38"/>
        <end position="58"/>
    </location>
</feature>
<dbReference type="SMART" id="SM00342">
    <property type="entry name" value="HTH_ARAC"/>
    <property type="match status" value="1"/>
</dbReference>
<feature type="transmembrane region" description="Helical" evidence="9">
    <location>
        <begin position="413"/>
        <end position="433"/>
    </location>
</feature>
<sequence length="1211" mass="135408">MKAYLFPVNLYDVLLLGSVFTGLAFVLLLGFVSNTNRTANRLLSLLLFVVSLWLAWVLGRDIRLARYFPGWERLPLRFSLAAGPLLYFYVLQTTRPAYKMRYRDWLHFIPLSLELYTQIFALHMNFAVPALTFCSATVYLYLSHRAIAHYYENLKFNEGDRYRRHFRGLQNSLTGLNLLGLLWLLFAVTGYIYDHHQLTLRAYCPFYLLLAVLVIRMAALALVRSAAVPLTVASSRAGVLKPAELKRKAAWLKKTMQAARHYQDAELTLSSLAGALGLTTHELSRIINQGLKKSFHDFVNEYRVAEVIRKMQEPAFDRLNLMGIAYDSGFNSKSTFHRIFKQLTGRSPADYKAEQQKELPVYKVRPVSAPEAIILRHKAIPVWAGGPLNRNYMFKNYLKITLRNFWNNKLSTLINVISLSVGTTAALFIYLLVHFDFSFDRFHKDRDRIYRVVTNAAGSGQTSYNAGISGAAIEVLKDQLTGIDASARLFSLYQPNVSIPSGQSQTAFKAQDNVSLADAGYFRLFSYQWLAGNAAQALSQPNHVVLTAGQAKKYFPTLSYSEMLGRTVLYDSLRTTVSGVVADITENTDLTFHDFISFPTVPVTPALKTQVLINSFQGITPEQQLFVRLPESSSAEWVTRQFNQLYKHTYPPSVKQTGTSSFYLQPLSDLHFNANYGTYGNGRVANKTTLYELSAIAVFLLLLGCINFINLTTAHSVKRAREIGIRKTMGSRRGQLIAQFITETLMVTLIAVGLSAVLMPLLLHEFAGFIPAGVNAGLLLRPVIPVFLLLLAIVVALAAGFYPAMILSGYNPVLVLKGQVQNESSKTRAATLRKSLTVAQFVIAQFFVMATILVSKQIYYALHKDLGFKKEAILIINSPWKDRQLGKVKVFMDKLNAIPQVEWVSAGRDAPMSNDPHFASAVYRDGKKEVKLDQIGEKFGDRHYIDVYHIHLLAGRNLQPQDTVNTVLINQTLVRLLGFKDPHEAIGKSLQGFNGQILTRIIGVVADFHQESIHAPVIPLVILTSTNLYFNGTFHIALKSNTAGNWAAAIGSMQAAWKAVYPEEDFSYQFFDQSIAQLYTGEQNTSKLLNWVTCCSVLISCLGLLGLTIYTANQRKKEIGIRKVMGASVAQMVVLLSSELTMLIVLAFVIATPLAWLAMNKWMQGFADRTTISWWVFIASGAGMFILAMLTSASQTIKAALTNPVKSIRNQ</sequence>
<dbReference type="InterPro" id="IPR009057">
    <property type="entry name" value="Homeodomain-like_sf"/>
</dbReference>
<feature type="transmembrane region" description="Helical" evidence="9">
    <location>
        <begin position="783"/>
        <end position="807"/>
    </location>
</feature>
<evidence type="ECO:0000256" key="6">
    <source>
        <dbReference type="ARBA" id="ARBA00023125"/>
    </source>
</evidence>
<dbReference type="PANTHER" id="PTHR30572">
    <property type="entry name" value="MEMBRANE COMPONENT OF TRANSPORTER-RELATED"/>
    <property type="match status" value="1"/>
</dbReference>
<keyword evidence="4 9" id="KW-1133">Transmembrane helix</keyword>
<dbReference type="SUPFAM" id="SSF46689">
    <property type="entry name" value="Homeodomain-like"/>
    <property type="match status" value="1"/>
</dbReference>
<feature type="transmembrane region" description="Helical" evidence="9">
    <location>
        <begin position="118"/>
        <end position="142"/>
    </location>
</feature>
<evidence type="ECO:0000256" key="3">
    <source>
        <dbReference type="ARBA" id="ARBA00022692"/>
    </source>
</evidence>
<comment type="caution">
    <text evidence="11">The sequence shown here is derived from an EMBL/GenBank/DDBJ whole genome shotgun (WGS) entry which is preliminary data.</text>
</comment>
<evidence type="ECO:0000259" key="10">
    <source>
        <dbReference type="PROSITE" id="PS01124"/>
    </source>
</evidence>
<feature type="transmembrane region" description="Helical" evidence="9">
    <location>
        <begin position="693"/>
        <end position="715"/>
    </location>
</feature>
<dbReference type="InterPro" id="IPR018062">
    <property type="entry name" value="HTH_AraC-typ_CS"/>
</dbReference>
<dbReference type="Proteomes" id="UP001589828">
    <property type="component" value="Unassembled WGS sequence"/>
</dbReference>
<evidence type="ECO:0000256" key="5">
    <source>
        <dbReference type="ARBA" id="ARBA00023015"/>
    </source>
</evidence>
<dbReference type="Pfam" id="PF12704">
    <property type="entry name" value="MacB_PCD"/>
    <property type="match status" value="1"/>
</dbReference>
<keyword evidence="7 9" id="KW-0472">Membrane</keyword>
<feature type="transmembrane region" description="Helical" evidence="9">
    <location>
        <begin position="836"/>
        <end position="854"/>
    </location>
</feature>
<dbReference type="InterPro" id="IPR050250">
    <property type="entry name" value="Macrolide_Exporter_MacB"/>
</dbReference>
<dbReference type="InterPro" id="IPR003838">
    <property type="entry name" value="ABC3_permease_C"/>
</dbReference>
<dbReference type="InterPro" id="IPR018060">
    <property type="entry name" value="HTH_AraC"/>
</dbReference>
<evidence type="ECO:0000256" key="7">
    <source>
        <dbReference type="ARBA" id="ARBA00023136"/>
    </source>
</evidence>
<evidence type="ECO:0000256" key="4">
    <source>
        <dbReference type="ARBA" id="ARBA00022989"/>
    </source>
</evidence>
<keyword evidence="2" id="KW-1003">Cell membrane</keyword>
<reference evidence="11 12" key="1">
    <citation type="submission" date="2024-09" db="EMBL/GenBank/DDBJ databases">
        <authorList>
            <person name="Sun Q."/>
            <person name="Mori K."/>
        </authorList>
    </citation>
    <scope>NUCLEOTIDE SEQUENCE [LARGE SCALE GENOMIC DNA]</scope>
    <source>
        <strain evidence="11 12">NCAIM B.02415</strain>
    </source>
</reference>
<feature type="transmembrane region" description="Helical" evidence="9">
    <location>
        <begin position="1133"/>
        <end position="1159"/>
    </location>
</feature>
<dbReference type="RefSeq" id="WP_377022456.1">
    <property type="nucleotide sequence ID" value="NZ_JBHLTS010000021.1"/>
</dbReference>
<dbReference type="InterPro" id="IPR025857">
    <property type="entry name" value="MacB_PCD"/>
</dbReference>
<dbReference type="Pfam" id="PF12833">
    <property type="entry name" value="HTH_18"/>
    <property type="match status" value="1"/>
</dbReference>
<feature type="transmembrane region" description="Helical" evidence="9">
    <location>
        <begin position="205"/>
        <end position="223"/>
    </location>
</feature>
<feature type="domain" description="HTH araC/xylS-type" evidence="10">
    <location>
        <begin position="246"/>
        <end position="354"/>
    </location>
</feature>
<name>A0ABV6L597_9SPHI</name>
<feature type="transmembrane region" description="Helical" evidence="9">
    <location>
        <begin position="12"/>
        <end position="32"/>
    </location>
</feature>
<dbReference type="EMBL" id="JBHLTS010000021">
    <property type="protein sequence ID" value="MFC0514612.1"/>
    <property type="molecule type" value="Genomic_DNA"/>
</dbReference>
<gene>
    <name evidence="11" type="ORF">ACFFGT_10385</name>
</gene>
<feature type="transmembrane region" description="Helical" evidence="9">
    <location>
        <begin position="78"/>
        <end position="98"/>
    </location>
</feature>
<dbReference type="Pfam" id="PF02687">
    <property type="entry name" value="FtsX"/>
    <property type="match status" value="2"/>
</dbReference>
<keyword evidence="6" id="KW-0238">DNA-binding</keyword>
<dbReference type="PROSITE" id="PS01124">
    <property type="entry name" value="HTH_ARAC_FAMILY_2"/>
    <property type="match status" value="1"/>
</dbReference>
<evidence type="ECO:0000256" key="9">
    <source>
        <dbReference type="SAM" id="Phobius"/>
    </source>
</evidence>
<comment type="subcellular location">
    <subcellularLocation>
        <location evidence="1">Cell membrane</location>
        <topology evidence="1">Multi-pass membrane protein</topology>
    </subcellularLocation>
</comment>
<evidence type="ECO:0000256" key="8">
    <source>
        <dbReference type="ARBA" id="ARBA00023163"/>
    </source>
</evidence>
<evidence type="ECO:0000256" key="1">
    <source>
        <dbReference type="ARBA" id="ARBA00004651"/>
    </source>
</evidence>
<feature type="transmembrane region" description="Helical" evidence="9">
    <location>
        <begin position="1088"/>
        <end position="1112"/>
    </location>
</feature>
<evidence type="ECO:0000256" key="2">
    <source>
        <dbReference type="ARBA" id="ARBA00022475"/>
    </source>
</evidence>
<dbReference type="PROSITE" id="PS00041">
    <property type="entry name" value="HTH_ARAC_FAMILY_1"/>
    <property type="match status" value="1"/>
</dbReference>
<feature type="transmembrane region" description="Helical" evidence="9">
    <location>
        <begin position="1171"/>
        <end position="1190"/>
    </location>
</feature>
<keyword evidence="12" id="KW-1185">Reference proteome</keyword>
<dbReference type="PANTHER" id="PTHR30572:SF18">
    <property type="entry name" value="ABC-TYPE MACROLIDE FAMILY EXPORT SYSTEM PERMEASE COMPONENT 2"/>
    <property type="match status" value="1"/>
</dbReference>
<keyword evidence="3 9" id="KW-0812">Transmembrane</keyword>
<keyword evidence="8" id="KW-0804">Transcription</keyword>
<proteinExistence type="predicted"/>
<evidence type="ECO:0000313" key="12">
    <source>
        <dbReference type="Proteomes" id="UP001589828"/>
    </source>
</evidence>
<accession>A0ABV6L597</accession>